<feature type="transmembrane region" description="Helical" evidence="1">
    <location>
        <begin position="20"/>
        <end position="38"/>
    </location>
</feature>
<gene>
    <name evidence="2" type="ORF">FBZ93_10321</name>
</gene>
<keyword evidence="1" id="KW-1133">Transmembrane helix</keyword>
<dbReference type="InterPro" id="IPR005325">
    <property type="entry name" value="DUF308_memb"/>
</dbReference>
<proteinExistence type="predicted"/>
<dbReference type="OrthoDB" id="9815400at2"/>
<dbReference type="STRING" id="1755647.AS156_40055"/>
<feature type="transmembrane region" description="Helical" evidence="1">
    <location>
        <begin position="76"/>
        <end position="95"/>
    </location>
</feature>
<feature type="transmembrane region" description="Helical" evidence="1">
    <location>
        <begin position="44"/>
        <end position="69"/>
    </location>
</feature>
<accession>A0A560MBL8</accession>
<sequence>MATTDNSSALGLTGIAQPPLWMCVLLGIAMIVAGVFVLGDVVLFTVVSAIFIGWTAIFAGGFEIVHAFWTKGWGGFLWQLLLGALYIASGIVLLSQPVTGALILTYVLGLILLVSGLVRVTIGIGHWRQSGWVLAASGVFGVIAGLIILSGFPATGLWVLGLLLGIDLMSHGIGWLTYALRPADRPA</sequence>
<protein>
    <submittedName>
        <fullName evidence="2">Uncharacterized membrane protein HdeD (DUF308 family)</fullName>
    </submittedName>
</protein>
<feature type="transmembrane region" description="Helical" evidence="1">
    <location>
        <begin position="132"/>
        <end position="152"/>
    </location>
</feature>
<dbReference type="PANTHER" id="PTHR34989">
    <property type="entry name" value="PROTEIN HDED"/>
    <property type="match status" value="1"/>
</dbReference>
<dbReference type="AlphaFoldDB" id="A0A560MBL8"/>
<evidence type="ECO:0000313" key="3">
    <source>
        <dbReference type="Proteomes" id="UP000321304"/>
    </source>
</evidence>
<dbReference type="GO" id="GO:0005886">
    <property type="term" value="C:plasma membrane"/>
    <property type="evidence" value="ECO:0007669"/>
    <property type="project" value="TreeGrafter"/>
</dbReference>
<feature type="transmembrane region" description="Helical" evidence="1">
    <location>
        <begin position="101"/>
        <end position="120"/>
    </location>
</feature>
<dbReference type="PANTHER" id="PTHR34989:SF1">
    <property type="entry name" value="PROTEIN HDED"/>
    <property type="match status" value="1"/>
</dbReference>
<name>A0A560MBL8_9BRAD</name>
<reference evidence="2 3" key="1">
    <citation type="submission" date="2019-06" db="EMBL/GenBank/DDBJ databases">
        <title>Genomic Encyclopedia of Type Strains, Phase IV (KMG-V): Genome sequencing to study the core and pangenomes of soil and plant-associated prokaryotes.</title>
        <authorList>
            <person name="Whitman W."/>
        </authorList>
    </citation>
    <scope>NUCLEOTIDE SEQUENCE [LARGE SCALE GENOMIC DNA]</scope>
    <source>
        <strain evidence="2 3">BR 10355</strain>
    </source>
</reference>
<keyword evidence="1" id="KW-0472">Membrane</keyword>
<evidence type="ECO:0000313" key="2">
    <source>
        <dbReference type="EMBL" id="TWC05012.1"/>
    </source>
</evidence>
<keyword evidence="1" id="KW-0812">Transmembrane</keyword>
<feature type="transmembrane region" description="Helical" evidence="1">
    <location>
        <begin position="158"/>
        <end position="180"/>
    </location>
</feature>
<evidence type="ECO:0000256" key="1">
    <source>
        <dbReference type="SAM" id="Phobius"/>
    </source>
</evidence>
<organism evidence="2 3">
    <name type="scientific">Bradyrhizobium macuxiense</name>
    <dbReference type="NCBI Taxonomy" id="1755647"/>
    <lineage>
        <taxon>Bacteria</taxon>
        <taxon>Pseudomonadati</taxon>
        <taxon>Pseudomonadota</taxon>
        <taxon>Alphaproteobacteria</taxon>
        <taxon>Hyphomicrobiales</taxon>
        <taxon>Nitrobacteraceae</taxon>
        <taxon>Bradyrhizobium</taxon>
    </lineage>
</organism>
<dbReference type="EMBL" id="VITY01000003">
    <property type="protein sequence ID" value="TWC05012.1"/>
    <property type="molecule type" value="Genomic_DNA"/>
</dbReference>
<dbReference type="InterPro" id="IPR052712">
    <property type="entry name" value="Acid_resist_chaperone_HdeD"/>
</dbReference>
<keyword evidence="3" id="KW-1185">Reference proteome</keyword>
<dbReference type="Proteomes" id="UP000321304">
    <property type="component" value="Unassembled WGS sequence"/>
</dbReference>
<comment type="caution">
    <text evidence="2">The sequence shown here is derived from an EMBL/GenBank/DDBJ whole genome shotgun (WGS) entry which is preliminary data.</text>
</comment>
<dbReference type="RefSeq" id="WP_146985409.1">
    <property type="nucleotide sequence ID" value="NZ_VITY01000003.1"/>
</dbReference>
<dbReference type="Pfam" id="PF03729">
    <property type="entry name" value="DUF308"/>
    <property type="match status" value="1"/>
</dbReference>